<sequence length="468" mass="51766">MSNRKAAGRRHFIKGLGSAALALTLPSMSEAAGSEKEVILTPTTKRINANDRIRVGVIGMGIMGHRNLRTALKVPGVELAGVCDLYQGRLTRAKEIYGADLFTTMDYKALIDRSDIDAVIVATSDNWHAPIATYAMQKKKAVYGEKPVVHKISEGLPLIAVQQQSGAIMQVGSQRVSSLHYAKAKELYTAGAIGKLNLVEATYDRQSTMGAWQYTMPLDASTATVDWDGFIRGSKKPPFDAKQFFWWRNYRAFGTGVAGDLFVHLLSGVHFITGSLGPTKIYASGQLAHWKDGRDVPDIMTAIMDYPATAQHPAFQLTLRVNFISGGGDTSSIRLIGDEGVLKLGGRDLELTHSIMPKAPGIGGWDALETYPAAMQEELRKQYNSRYSQADHQRPQKEPIRFVNPPGYDDHLDHFMNFFEAMRTGKPVIEDISFGFRAAAPCIACNDSYFQQRILHWDPVQMKLINKK</sequence>
<dbReference type="PROSITE" id="PS51318">
    <property type="entry name" value="TAT"/>
    <property type="match status" value="1"/>
</dbReference>
<dbReference type="EMBL" id="JAKEVY010000002">
    <property type="protein sequence ID" value="MCF1714602.1"/>
    <property type="molecule type" value="Genomic_DNA"/>
</dbReference>
<feature type="chain" id="PRO_5045994628" evidence="2">
    <location>
        <begin position="32"/>
        <end position="468"/>
    </location>
</feature>
<comment type="caution">
    <text evidence="5">The sequence shown here is derived from an EMBL/GenBank/DDBJ whole genome shotgun (WGS) entry which is preliminary data.</text>
</comment>
<protein>
    <submittedName>
        <fullName evidence="5">Gfo/Idh/MocA family oxidoreductase</fullName>
    </submittedName>
</protein>
<dbReference type="RefSeq" id="WP_234865419.1">
    <property type="nucleotide sequence ID" value="NZ_JAKEVY010000002.1"/>
</dbReference>
<dbReference type="InterPro" id="IPR004104">
    <property type="entry name" value="Gfo/Idh/MocA-like_OxRdtase_C"/>
</dbReference>
<proteinExistence type="predicted"/>
<organism evidence="5 6">
    <name type="scientific">Flavihumibacter fluminis</name>
    <dbReference type="NCBI Taxonomy" id="2909236"/>
    <lineage>
        <taxon>Bacteria</taxon>
        <taxon>Pseudomonadati</taxon>
        <taxon>Bacteroidota</taxon>
        <taxon>Chitinophagia</taxon>
        <taxon>Chitinophagales</taxon>
        <taxon>Chitinophagaceae</taxon>
        <taxon>Flavihumibacter</taxon>
    </lineage>
</organism>
<dbReference type="SUPFAM" id="SSF55347">
    <property type="entry name" value="Glyceraldehyde-3-phosphate dehydrogenase-like, C-terminal domain"/>
    <property type="match status" value="1"/>
</dbReference>
<evidence type="ECO:0000256" key="2">
    <source>
        <dbReference type="SAM" id="SignalP"/>
    </source>
</evidence>
<evidence type="ECO:0000313" key="5">
    <source>
        <dbReference type="EMBL" id="MCF1714602.1"/>
    </source>
</evidence>
<evidence type="ECO:0000259" key="4">
    <source>
        <dbReference type="Pfam" id="PF02894"/>
    </source>
</evidence>
<dbReference type="Proteomes" id="UP001200145">
    <property type="component" value="Unassembled WGS sequence"/>
</dbReference>
<evidence type="ECO:0000313" key="6">
    <source>
        <dbReference type="Proteomes" id="UP001200145"/>
    </source>
</evidence>
<reference evidence="5 6" key="1">
    <citation type="submission" date="2022-01" db="EMBL/GenBank/DDBJ databases">
        <title>Flavihumibacter sp. nov., isolated from sediment of a river.</title>
        <authorList>
            <person name="Liu H."/>
        </authorList>
    </citation>
    <scope>NUCLEOTIDE SEQUENCE [LARGE SCALE GENOMIC DNA]</scope>
    <source>
        <strain evidence="5 6">RY-1</strain>
    </source>
</reference>
<feature type="domain" description="Gfo/Idh/MocA-like oxidoreductase C-terminal" evidence="4">
    <location>
        <begin position="238"/>
        <end position="451"/>
    </location>
</feature>
<dbReference type="InterPro" id="IPR050463">
    <property type="entry name" value="Gfo/Idh/MocA_oxidrdct_glycsds"/>
</dbReference>
<feature type="signal peptide" evidence="2">
    <location>
        <begin position="1"/>
        <end position="31"/>
    </location>
</feature>
<accession>A0ABS9BG73</accession>
<evidence type="ECO:0000256" key="1">
    <source>
        <dbReference type="ARBA" id="ARBA00023002"/>
    </source>
</evidence>
<dbReference type="InterPro" id="IPR006311">
    <property type="entry name" value="TAT_signal"/>
</dbReference>
<dbReference type="Pfam" id="PF01408">
    <property type="entry name" value="GFO_IDH_MocA"/>
    <property type="match status" value="1"/>
</dbReference>
<dbReference type="InterPro" id="IPR036291">
    <property type="entry name" value="NAD(P)-bd_dom_sf"/>
</dbReference>
<dbReference type="Gene3D" id="3.40.50.720">
    <property type="entry name" value="NAD(P)-binding Rossmann-like Domain"/>
    <property type="match status" value="1"/>
</dbReference>
<dbReference type="SUPFAM" id="SSF51735">
    <property type="entry name" value="NAD(P)-binding Rossmann-fold domains"/>
    <property type="match status" value="1"/>
</dbReference>
<gene>
    <name evidence="5" type="ORF">L0U88_08195</name>
</gene>
<dbReference type="PANTHER" id="PTHR43818">
    <property type="entry name" value="BCDNA.GH03377"/>
    <property type="match status" value="1"/>
</dbReference>
<dbReference type="InterPro" id="IPR000683">
    <property type="entry name" value="Gfo/Idh/MocA-like_OxRdtase_N"/>
</dbReference>
<keyword evidence="1" id="KW-0560">Oxidoreductase</keyword>
<name>A0ABS9BG73_9BACT</name>
<dbReference type="Pfam" id="PF02894">
    <property type="entry name" value="GFO_IDH_MocA_C"/>
    <property type="match status" value="1"/>
</dbReference>
<evidence type="ECO:0000259" key="3">
    <source>
        <dbReference type="Pfam" id="PF01408"/>
    </source>
</evidence>
<dbReference type="PANTHER" id="PTHR43818:SF11">
    <property type="entry name" value="BCDNA.GH03377"/>
    <property type="match status" value="1"/>
</dbReference>
<keyword evidence="2" id="KW-0732">Signal</keyword>
<dbReference type="Gene3D" id="3.30.360.10">
    <property type="entry name" value="Dihydrodipicolinate Reductase, domain 2"/>
    <property type="match status" value="1"/>
</dbReference>
<keyword evidence="6" id="KW-1185">Reference proteome</keyword>
<feature type="domain" description="Gfo/Idh/MocA-like oxidoreductase N-terminal" evidence="3">
    <location>
        <begin position="53"/>
        <end position="172"/>
    </location>
</feature>